<protein>
    <recommendedName>
        <fullName evidence="7">Peptide hydrolase</fullName>
        <ecNumber evidence="7">3.4.-.-</ecNumber>
    </recommendedName>
</protein>
<dbReference type="InterPro" id="IPR007484">
    <property type="entry name" value="Peptidase_M28"/>
</dbReference>
<keyword evidence="4 7" id="KW-0479">Metal-binding</keyword>
<dbReference type="Proteomes" id="UP001050691">
    <property type="component" value="Unassembled WGS sequence"/>
</dbReference>
<organism evidence="9 10">
    <name type="scientific">Clathrus columnatus</name>
    <dbReference type="NCBI Taxonomy" id="1419009"/>
    <lineage>
        <taxon>Eukaryota</taxon>
        <taxon>Fungi</taxon>
        <taxon>Dikarya</taxon>
        <taxon>Basidiomycota</taxon>
        <taxon>Agaricomycotina</taxon>
        <taxon>Agaricomycetes</taxon>
        <taxon>Phallomycetidae</taxon>
        <taxon>Phallales</taxon>
        <taxon>Clathraceae</taxon>
        <taxon>Clathrus</taxon>
    </lineage>
</organism>
<sequence length="392" mass="43069">MIPFPDVDVNQVFYIQEAGIDESIRGNEATFPDAFEKLIVNLNDRRTSSRYGGQRPISIPMDNVIHQTATSALITIPKDLTPELDMLLPRFLVPVQISLESSAIPVPAESISRVQTWLNAIEFNADILAIVNSLSEQGLKDDIRYLSGEDANSEIISRHSFASGSRIASKWIKTHFEESGLQCEFQDFLIGFAPNVVCGYEALSNISETILRAPGADDDGSGTIALLEMARAIKNNGVTFESNVKFVTFAGEEQGLLGSRAYAKSLKEQNVDVALMIQADMLGFHSPDEPAQLGYTPSVGTIEVAYLIKNISVLYAPELKVGSTQACCSDHQSFHEQGYAAMQIFERAGPIIDPMYHNSGDLSDREGYDFKQIRSIAKVNLAVALHTAGYHW</sequence>
<keyword evidence="5 7" id="KW-0378">Hydrolase</keyword>
<dbReference type="InterPro" id="IPR018247">
    <property type="entry name" value="EF_Hand_1_Ca_BS"/>
</dbReference>
<dbReference type="PANTHER" id="PTHR12147:SF26">
    <property type="entry name" value="PEPTIDASE M28 DOMAIN-CONTAINING PROTEIN"/>
    <property type="match status" value="1"/>
</dbReference>
<dbReference type="AlphaFoldDB" id="A0AAV5AAR8"/>
<keyword evidence="3 7" id="KW-0645">Protease</keyword>
<dbReference type="GO" id="GO:0006508">
    <property type="term" value="P:proteolysis"/>
    <property type="evidence" value="ECO:0007669"/>
    <property type="project" value="UniProtKB-KW"/>
</dbReference>
<evidence type="ECO:0000256" key="5">
    <source>
        <dbReference type="ARBA" id="ARBA00022801"/>
    </source>
</evidence>
<accession>A0AAV5AAR8</accession>
<evidence type="ECO:0000256" key="2">
    <source>
        <dbReference type="ARBA" id="ARBA00005634"/>
    </source>
</evidence>
<dbReference type="GO" id="GO:0046872">
    <property type="term" value="F:metal ion binding"/>
    <property type="evidence" value="ECO:0007669"/>
    <property type="project" value="UniProtKB-KW"/>
</dbReference>
<feature type="domain" description="Peptidase M28" evidence="8">
    <location>
        <begin position="213"/>
        <end position="379"/>
    </location>
</feature>
<comment type="similarity">
    <text evidence="2">Belongs to the peptidase M28 family. M28B subfamily.</text>
</comment>
<evidence type="ECO:0000256" key="3">
    <source>
        <dbReference type="ARBA" id="ARBA00022670"/>
    </source>
</evidence>
<dbReference type="PANTHER" id="PTHR12147">
    <property type="entry name" value="METALLOPEPTIDASE M28 FAMILY MEMBER"/>
    <property type="match status" value="1"/>
</dbReference>
<keyword evidence="6 7" id="KW-0862">Zinc</keyword>
<evidence type="ECO:0000256" key="7">
    <source>
        <dbReference type="RuleBase" id="RU361240"/>
    </source>
</evidence>
<dbReference type="GO" id="GO:0008235">
    <property type="term" value="F:metalloexopeptidase activity"/>
    <property type="evidence" value="ECO:0007669"/>
    <property type="project" value="InterPro"/>
</dbReference>
<evidence type="ECO:0000313" key="9">
    <source>
        <dbReference type="EMBL" id="GJJ11731.1"/>
    </source>
</evidence>
<comment type="cofactor">
    <cofactor evidence="1">
        <name>Zn(2+)</name>
        <dbReference type="ChEBI" id="CHEBI:29105"/>
    </cofactor>
</comment>
<evidence type="ECO:0000256" key="4">
    <source>
        <dbReference type="ARBA" id="ARBA00022723"/>
    </source>
</evidence>
<dbReference type="SUPFAM" id="SSF53187">
    <property type="entry name" value="Zn-dependent exopeptidases"/>
    <property type="match status" value="1"/>
</dbReference>
<proteinExistence type="inferred from homology"/>
<evidence type="ECO:0000256" key="6">
    <source>
        <dbReference type="ARBA" id="ARBA00022833"/>
    </source>
</evidence>
<evidence type="ECO:0000313" key="10">
    <source>
        <dbReference type="Proteomes" id="UP001050691"/>
    </source>
</evidence>
<dbReference type="PROSITE" id="PS00018">
    <property type="entry name" value="EF_HAND_1"/>
    <property type="match status" value="1"/>
</dbReference>
<gene>
    <name evidence="9" type="ORF">Clacol_005969</name>
</gene>
<evidence type="ECO:0000256" key="1">
    <source>
        <dbReference type="ARBA" id="ARBA00001947"/>
    </source>
</evidence>
<dbReference type="Gene3D" id="3.40.630.10">
    <property type="entry name" value="Zn peptidases"/>
    <property type="match status" value="1"/>
</dbReference>
<dbReference type="Pfam" id="PF04389">
    <property type="entry name" value="Peptidase_M28"/>
    <property type="match status" value="1"/>
</dbReference>
<dbReference type="EMBL" id="BPWL01000007">
    <property type="protein sequence ID" value="GJJ11731.1"/>
    <property type="molecule type" value="Genomic_DNA"/>
</dbReference>
<keyword evidence="10" id="KW-1185">Reference proteome</keyword>
<reference evidence="9" key="1">
    <citation type="submission" date="2021-10" db="EMBL/GenBank/DDBJ databases">
        <title>De novo Genome Assembly of Clathrus columnatus (Basidiomycota, Fungi) Using Illumina and Nanopore Sequence Data.</title>
        <authorList>
            <person name="Ogiso-Tanaka E."/>
            <person name="Itagaki H."/>
            <person name="Hosoya T."/>
            <person name="Hosaka K."/>
        </authorList>
    </citation>
    <scope>NUCLEOTIDE SEQUENCE</scope>
    <source>
        <strain evidence="9">MO-923</strain>
    </source>
</reference>
<dbReference type="EC" id="3.4.-.-" evidence="7"/>
<evidence type="ECO:0000259" key="8">
    <source>
        <dbReference type="Pfam" id="PF04389"/>
    </source>
</evidence>
<name>A0AAV5AAR8_9AGAM</name>
<dbReference type="InterPro" id="IPR045175">
    <property type="entry name" value="M28_fam"/>
</dbReference>
<comment type="caution">
    <text evidence="9">The sequence shown here is derived from an EMBL/GenBank/DDBJ whole genome shotgun (WGS) entry which is preliminary data.</text>
</comment>